<dbReference type="InterPro" id="IPR018060">
    <property type="entry name" value="HTH_AraC"/>
</dbReference>
<dbReference type="PANTHER" id="PTHR47504">
    <property type="entry name" value="RIGHT ORIGIN-BINDING PROTEIN"/>
    <property type="match status" value="1"/>
</dbReference>
<evidence type="ECO:0000259" key="4">
    <source>
        <dbReference type="PROSITE" id="PS01124"/>
    </source>
</evidence>
<dbReference type="AlphaFoldDB" id="A0A1A5YV14"/>
<dbReference type="InterPro" id="IPR009057">
    <property type="entry name" value="Homeodomain-like_sf"/>
</dbReference>
<organism evidence="5 6">
    <name type="scientific">Paenibacillus oryzae</name>
    <dbReference type="NCBI Taxonomy" id="1844972"/>
    <lineage>
        <taxon>Bacteria</taxon>
        <taxon>Bacillati</taxon>
        <taxon>Bacillota</taxon>
        <taxon>Bacilli</taxon>
        <taxon>Bacillales</taxon>
        <taxon>Paenibacillaceae</taxon>
        <taxon>Paenibacillus</taxon>
    </lineage>
</organism>
<dbReference type="SUPFAM" id="SSF46689">
    <property type="entry name" value="Homeodomain-like"/>
    <property type="match status" value="2"/>
</dbReference>
<proteinExistence type="predicted"/>
<keyword evidence="6" id="KW-1185">Reference proteome</keyword>
<dbReference type="GO" id="GO:0003700">
    <property type="term" value="F:DNA-binding transcription factor activity"/>
    <property type="evidence" value="ECO:0007669"/>
    <property type="project" value="InterPro"/>
</dbReference>
<dbReference type="PROSITE" id="PS01124">
    <property type="entry name" value="HTH_ARAC_FAMILY_2"/>
    <property type="match status" value="1"/>
</dbReference>
<keyword evidence="2" id="KW-0238">DNA-binding</keyword>
<dbReference type="PROSITE" id="PS00041">
    <property type="entry name" value="HTH_ARAC_FAMILY_1"/>
    <property type="match status" value="1"/>
</dbReference>
<dbReference type="InterPro" id="IPR050959">
    <property type="entry name" value="MarA-like"/>
</dbReference>
<sequence length="111" mass="12507">MSAQTLQSMVQWIDGNITKEPSLQRLSAYVGYSPGYCSAKFHAFMKISYKQYVAQRRIQHAASEVAKGSGKLLDIALKYGFSSHEAFTRAFAAYYGCTPKQYRSSHTDKFC</sequence>
<dbReference type="GO" id="GO:0043565">
    <property type="term" value="F:sequence-specific DNA binding"/>
    <property type="evidence" value="ECO:0007669"/>
    <property type="project" value="InterPro"/>
</dbReference>
<evidence type="ECO:0000313" key="5">
    <source>
        <dbReference type="EMBL" id="OBR69462.1"/>
    </source>
</evidence>
<dbReference type="PANTHER" id="PTHR47504:SF6">
    <property type="entry name" value="ARAC-FAMILY TRANSCRIPTIONAL REGULATOR"/>
    <property type="match status" value="1"/>
</dbReference>
<dbReference type="OrthoDB" id="5337216at2"/>
<dbReference type="InterPro" id="IPR020449">
    <property type="entry name" value="Tscrpt_reg_AraC-type_HTH"/>
</dbReference>
<name>A0A1A5YV14_9BACL</name>
<dbReference type="Proteomes" id="UP000092024">
    <property type="component" value="Unassembled WGS sequence"/>
</dbReference>
<dbReference type="SMART" id="SM00342">
    <property type="entry name" value="HTH_ARAC"/>
    <property type="match status" value="1"/>
</dbReference>
<keyword evidence="1" id="KW-0805">Transcription regulation</keyword>
<protein>
    <submittedName>
        <fullName evidence="5">AraC family transcriptional regulator</fullName>
    </submittedName>
</protein>
<accession>A0A1A5YV14</accession>
<reference evidence="5 6" key="1">
    <citation type="submission" date="2016-05" db="EMBL/GenBank/DDBJ databases">
        <title>Paenibacillus oryzae. sp. nov., isolated from the rice root.</title>
        <authorList>
            <person name="Zhang J."/>
            <person name="Zhang X."/>
        </authorList>
    </citation>
    <scope>NUCLEOTIDE SEQUENCE [LARGE SCALE GENOMIC DNA]</scope>
    <source>
        <strain evidence="5 6">1DrF-4</strain>
    </source>
</reference>
<comment type="caution">
    <text evidence="5">The sequence shown here is derived from an EMBL/GenBank/DDBJ whole genome shotgun (WGS) entry which is preliminary data.</text>
</comment>
<dbReference type="STRING" id="1844972.A7K91_10110"/>
<dbReference type="Gene3D" id="1.10.10.60">
    <property type="entry name" value="Homeodomain-like"/>
    <property type="match status" value="2"/>
</dbReference>
<evidence type="ECO:0000256" key="1">
    <source>
        <dbReference type="ARBA" id="ARBA00023015"/>
    </source>
</evidence>
<feature type="domain" description="HTH araC/xylS-type" evidence="4">
    <location>
        <begin position="7"/>
        <end position="105"/>
    </location>
</feature>
<dbReference type="RefSeq" id="WP_068678501.1">
    <property type="nucleotide sequence ID" value="NZ_LYPA01000017.1"/>
</dbReference>
<gene>
    <name evidence="5" type="ORF">A7K91_10110</name>
</gene>
<keyword evidence="3" id="KW-0804">Transcription</keyword>
<dbReference type="Pfam" id="PF12833">
    <property type="entry name" value="HTH_18"/>
    <property type="match status" value="1"/>
</dbReference>
<evidence type="ECO:0000313" key="6">
    <source>
        <dbReference type="Proteomes" id="UP000092024"/>
    </source>
</evidence>
<evidence type="ECO:0000256" key="3">
    <source>
        <dbReference type="ARBA" id="ARBA00023163"/>
    </source>
</evidence>
<dbReference type="EMBL" id="LYPA01000017">
    <property type="protein sequence ID" value="OBR69462.1"/>
    <property type="molecule type" value="Genomic_DNA"/>
</dbReference>
<evidence type="ECO:0000256" key="2">
    <source>
        <dbReference type="ARBA" id="ARBA00023125"/>
    </source>
</evidence>
<dbReference type="InterPro" id="IPR018062">
    <property type="entry name" value="HTH_AraC-typ_CS"/>
</dbReference>
<dbReference type="PRINTS" id="PR00032">
    <property type="entry name" value="HTHARAC"/>
</dbReference>